<name>A0A0A8ZTF9_ARUDO</name>
<dbReference type="EMBL" id="GBRH01255814">
    <property type="protein sequence ID" value="JAD42081.1"/>
    <property type="molecule type" value="Transcribed_RNA"/>
</dbReference>
<evidence type="ECO:0000313" key="1">
    <source>
        <dbReference type="EMBL" id="JAD42081.1"/>
    </source>
</evidence>
<proteinExistence type="predicted"/>
<dbReference type="AlphaFoldDB" id="A0A0A8ZTF9"/>
<accession>A0A0A8ZTF9</accession>
<sequence>MLVIHWPLLIHGFLICVRTTYSAAFAV</sequence>
<reference evidence="1" key="1">
    <citation type="submission" date="2014-09" db="EMBL/GenBank/DDBJ databases">
        <authorList>
            <person name="Magalhaes I.L.F."/>
            <person name="Oliveira U."/>
            <person name="Santos F.R."/>
            <person name="Vidigal T.H.D.A."/>
            <person name="Brescovit A.D."/>
            <person name="Santos A.J."/>
        </authorList>
    </citation>
    <scope>NUCLEOTIDE SEQUENCE</scope>
    <source>
        <tissue evidence="1">Shoot tissue taken approximately 20 cm above the soil surface</tissue>
    </source>
</reference>
<reference evidence="1" key="2">
    <citation type="journal article" date="2015" name="Data Brief">
        <title>Shoot transcriptome of the giant reed, Arundo donax.</title>
        <authorList>
            <person name="Barrero R.A."/>
            <person name="Guerrero F.D."/>
            <person name="Moolhuijzen P."/>
            <person name="Goolsby J.A."/>
            <person name="Tidwell J."/>
            <person name="Bellgard S.E."/>
            <person name="Bellgard M.I."/>
        </authorList>
    </citation>
    <scope>NUCLEOTIDE SEQUENCE</scope>
    <source>
        <tissue evidence="1">Shoot tissue taken approximately 20 cm above the soil surface</tissue>
    </source>
</reference>
<protein>
    <submittedName>
        <fullName evidence="1">Uncharacterized protein</fullName>
    </submittedName>
</protein>
<organism evidence="1">
    <name type="scientific">Arundo donax</name>
    <name type="common">Giant reed</name>
    <name type="synonym">Donax arundinaceus</name>
    <dbReference type="NCBI Taxonomy" id="35708"/>
    <lineage>
        <taxon>Eukaryota</taxon>
        <taxon>Viridiplantae</taxon>
        <taxon>Streptophyta</taxon>
        <taxon>Embryophyta</taxon>
        <taxon>Tracheophyta</taxon>
        <taxon>Spermatophyta</taxon>
        <taxon>Magnoliopsida</taxon>
        <taxon>Liliopsida</taxon>
        <taxon>Poales</taxon>
        <taxon>Poaceae</taxon>
        <taxon>PACMAD clade</taxon>
        <taxon>Arundinoideae</taxon>
        <taxon>Arundineae</taxon>
        <taxon>Arundo</taxon>
    </lineage>
</organism>